<dbReference type="EMBL" id="NRRY01000016">
    <property type="protein sequence ID" value="MBK1619032.1"/>
    <property type="molecule type" value="Genomic_DNA"/>
</dbReference>
<dbReference type="GO" id="GO:0046872">
    <property type="term" value="F:metal ion binding"/>
    <property type="evidence" value="ECO:0007669"/>
    <property type="project" value="UniProtKB-KW"/>
</dbReference>
<comment type="caution">
    <text evidence="2">The sequence shown here is derived from an EMBL/GenBank/DDBJ whole genome shotgun (WGS) entry which is preliminary data.</text>
</comment>
<evidence type="ECO:0000313" key="3">
    <source>
        <dbReference type="Proteomes" id="UP001138768"/>
    </source>
</evidence>
<dbReference type="PANTHER" id="PTHR42905:SF2">
    <property type="entry name" value="PHOSPHOENOLPYRUVATE CARBOXYLASE FAMILY PROTEIN"/>
    <property type="match status" value="1"/>
</dbReference>
<name>A0A9X0W8K1_9GAMM</name>
<dbReference type="SUPFAM" id="SSF51621">
    <property type="entry name" value="Phosphoenolpyruvate/pyruvate domain"/>
    <property type="match status" value="1"/>
</dbReference>
<keyword evidence="1" id="KW-0479">Metal-binding</keyword>
<dbReference type="InterPro" id="IPR015813">
    <property type="entry name" value="Pyrv/PenolPyrv_kinase-like_dom"/>
</dbReference>
<dbReference type="InterPro" id="IPR040442">
    <property type="entry name" value="Pyrv_kinase-like_dom_sf"/>
</dbReference>
<sequence length="293" mass="31409">MTTAPNQLRALLEQGGLISMPCCGDALSATLIEQAGFSLTFMSGFAAAAHRLGAPDTGLMSYAEVLDQGRNILEAVSIPVIGDGDTGYGNPLNLQRTLRGFAKAGFAAIMLEDQVAPKRCGHTRGKAVVEREEAFDRIRAAVEARDDDADILILARTDARALLGLNEAIERANRFRELGADMLFVEAPETREELATICREAPGIHIANMLEGGVTPILPPAELEALGYRIAAYPLTLLATAMQAMTEALDALKAGRHPQRLMAFPELRRRLGFEAYDATAADYGPNRATGSKA</sequence>
<evidence type="ECO:0000313" key="2">
    <source>
        <dbReference type="EMBL" id="MBK1619032.1"/>
    </source>
</evidence>
<dbReference type="Gene3D" id="3.20.20.60">
    <property type="entry name" value="Phosphoenolpyruvate-binding domains"/>
    <property type="match status" value="1"/>
</dbReference>
<dbReference type="CDD" id="cd00377">
    <property type="entry name" value="ICL_PEPM"/>
    <property type="match status" value="1"/>
</dbReference>
<dbReference type="PANTHER" id="PTHR42905">
    <property type="entry name" value="PHOSPHOENOLPYRUVATE CARBOXYLASE"/>
    <property type="match status" value="1"/>
</dbReference>
<protein>
    <submittedName>
        <fullName evidence="2">Carboxyvinyl-carboxyphosphonate phosphorylmutase</fullName>
    </submittedName>
</protein>
<keyword evidence="3" id="KW-1185">Reference proteome</keyword>
<evidence type="ECO:0000256" key="1">
    <source>
        <dbReference type="ARBA" id="ARBA00022723"/>
    </source>
</evidence>
<dbReference type="Proteomes" id="UP001138768">
    <property type="component" value="Unassembled WGS sequence"/>
</dbReference>
<dbReference type="GO" id="GO:0003824">
    <property type="term" value="F:catalytic activity"/>
    <property type="evidence" value="ECO:0007669"/>
    <property type="project" value="InterPro"/>
</dbReference>
<dbReference type="AlphaFoldDB" id="A0A9X0W8K1"/>
<reference evidence="2 3" key="1">
    <citation type="journal article" date="2020" name="Microorganisms">
        <title>Osmotic Adaptation and Compatible Solute Biosynthesis of Phototrophic Bacteria as Revealed from Genome Analyses.</title>
        <authorList>
            <person name="Imhoff J.F."/>
            <person name="Rahn T."/>
            <person name="Kunzel S."/>
            <person name="Keller A."/>
            <person name="Neulinger S.C."/>
        </authorList>
    </citation>
    <scope>NUCLEOTIDE SEQUENCE [LARGE SCALE GENOMIC DNA]</scope>
    <source>
        <strain evidence="2 3">DSM 25653</strain>
    </source>
</reference>
<dbReference type="Pfam" id="PF13714">
    <property type="entry name" value="PEP_mutase"/>
    <property type="match status" value="1"/>
</dbReference>
<dbReference type="InterPro" id="IPR039556">
    <property type="entry name" value="ICL/PEPM"/>
</dbReference>
<gene>
    <name evidence="2" type="ORF">CKO42_11435</name>
</gene>
<proteinExistence type="predicted"/>
<organism evidence="2 3">
    <name type="scientific">Lamprobacter modestohalophilus</name>
    <dbReference type="NCBI Taxonomy" id="1064514"/>
    <lineage>
        <taxon>Bacteria</taxon>
        <taxon>Pseudomonadati</taxon>
        <taxon>Pseudomonadota</taxon>
        <taxon>Gammaproteobacteria</taxon>
        <taxon>Chromatiales</taxon>
        <taxon>Chromatiaceae</taxon>
        <taxon>Lamprobacter</taxon>
    </lineage>
</organism>
<accession>A0A9X0W8K1</accession>